<dbReference type="AlphaFoldDB" id="A0A9D2EZF9"/>
<feature type="transmembrane region" description="Helical" evidence="6">
    <location>
        <begin position="288"/>
        <end position="312"/>
    </location>
</feature>
<keyword evidence="3 6" id="KW-0812">Transmembrane</keyword>
<comment type="caution">
    <text evidence="8">The sequence shown here is derived from an EMBL/GenBank/DDBJ whole genome shotgun (WGS) entry which is preliminary data.</text>
</comment>
<dbReference type="Pfam" id="PF02687">
    <property type="entry name" value="FtsX"/>
    <property type="match status" value="1"/>
</dbReference>
<feature type="transmembrane region" description="Helical" evidence="6">
    <location>
        <begin position="665"/>
        <end position="689"/>
    </location>
</feature>
<feature type="transmembrane region" description="Helical" evidence="6">
    <location>
        <begin position="575"/>
        <end position="597"/>
    </location>
</feature>
<evidence type="ECO:0000256" key="1">
    <source>
        <dbReference type="ARBA" id="ARBA00004651"/>
    </source>
</evidence>
<reference evidence="8" key="2">
    <citation type="submission" date="2021-04" db="EMBL/GenBank/DDBJ databases">
        <authorList>
            <person name="Gilroy R."/>
        </authorList>
    </citation>
    <scope>NUCLEOTIDE SEQUENCE</scope>
    <source>
        <strain evidence="8">ChiHjej12B11-14209</strain>
    </source>
</reference>
<keyword evidence="2" id="KW-1003">Cell membrane</keyword>
<dbReference type="GO" id="GO:0005886">
    <property type="term" value="C:plasma membrane"/>
    <property type="evidence" value="ECO:0007669"/>
    <property type="project" value="UniProtKB-SubCell"/>
</dbReference>
<evidence type="ECO:0000313" key="8">
    <source>
        <dbReference type="EMBL" id="HIZ46150.1"/>
    </source>
</evidence>
<dbReference type="GO" id="GO:0055085">
    <property type="term" value="P:transmembrane transport"/>
    <property type="evidence" value="ECO:0007669"/>
    <property type="project" value="InterPro"/>
</dbReference>
<protein>
    <submittedName>
        <fullName evidence="8">ABC transporter permease</fullName>
    </submittedName>
</protein>
<feature type="domain" description="ABC3 transporter permease C-terminal" evidence="7">
    <location>
        <begin position="64"/>
        <end position="179"/>
    </location>
</feature>
<dbReference type="PANTHER" id="PTHR46795">
    <property type="entry name" value="ABC TRANSPORTER PERMEASE-RELATED-RELATED"/>
    <property type="match status" value="1"/>
</dbReference>
<feature type="transmembrane region" description="Helical" evidence="6">
    <location>
        <begin position="203"/>
        <end position="224"/>
    </location>
</feature>
<feature type="transmembrane region" description="Helical" evidence="6">
    <location>
        <begin position="17"/>
        <end position="37"/>
    </location>
</feature>
<evidence type="ECO:0000313" key="9">
    <source>
        <dbReference type="Proteomes" id="UP000824062"/>
    </source>
</evidence>
<evidence type="ECO:0000259" key="7">
    <source>
        <dbReference type="Pfam" id="PF02687"/>
    </source>
</evidence>
<dbReference type="EMBL" id="DXBM01000035">
    <property type="protein sequence ID" value="HIZ46150.1"/>
    <property type="molecule type" value="Genomic_DNA"/>
</dbReference>
<feature type="transmembrane region" description="Helical" evidence="6">
    <location>
        <begin position="236"/>
        <end position="259"/>
    </location>
</feature>
<feature type="transmembrane region" description="Helical" evidence="6">
    <location>
        <begin position="104"/>
        <end position="129"/>
    </location>
</feature>
<evidence type="ECO:0000256" key="4">
    <source>
        <dbReference type="ARBA" id="ARBA00022989"/>
    </source>
</evidence>
<evidence type="ECO:0000256" key="2">
    <source>
        <dbReference type="ARBA" id="ARBA00022475"/>
    </source>
</evidence>
<dbReference type="PIRSF" id="PIRSF018968">
    <property type="entry name" value="ABC_permease_BceB"/>
    <property type="match status" value="1"/>
</dbReference>
<organism evidence="8 9">
    <name type="scientific">Candidatus Olsenella pullistercoris</name>
    <dbReference type="NCBI Taxonomy" id="2838712"/>
    <lineage>
        <taxon>Bacteria</taxon>
        <taxon>Bacillati</taxon>
        <taxon>Actinomycetota</taxon>
        <taxon>Coriobacteriia</taxon>
        <taxon>Coriobacteriales</taxon>
        <taxon>Atopobiaceae</taxon>
        <taxon>Olsenella</taxon>
    </lineage>
</organism>
<comment type="subcellular location">
    <subcellularLocation>
        <location evidence="1">Cell membrane</location>
        <topology evidence="1">Multi-pass membrane protein</topology>
    </subcellularLocation>
</comment>
<name>A0A9D2EZF9_9ACTN</name>
<feature type="transmembrane region" description="Helical" evidence="6">
    <location>
        <begin position="627"/>
        <end position="653"/>
    </location>
</feature>
<proteinExistence type="predicted"/>
<gene>
    <name evidence="8" type="ORF">IAA19_03905</name>
</gene>
<evidence type="ECO:0000256" key="3">
    <source>
        <dbReference type="ARBA" id="ARBA00022692"/>
    </source>
</evidence>
<dbReference type="InterPro" id="IPR052536">
    <property type="entry name" value="ABC-4_Integral_Memb_Prot"/>
</dbReference>
<evidence type="ECO:0000256" key="5">
    <source>
        <dbReference type="ARBA" id="ARBA00023136"/>
    </source>
</evidence>
<dbReference type="InterPro" id="IPR003838">
    <property type="entry name" value="ABC3_permease_C"/>
</dbReference>
<keyword evidence="5 6" id="KW-0472">Membrane</keyword>
<sequence>MYAKIALGNVRKSFRDFSVFFLTLAFGVCVFYAFGSITDQAAVLQMADDQRRMVEALVDILGGVSVFIVVILGFLVVYANRFLIRRRKREFGIYLTLGMDVRHVSLIVVIETLAVGVVALVAGLVLGLGLSQVMMYLTAHMFEATISGFVFAFSPSACANTVACFAGIFLVTLVFNVTTVSRYHLIDLINADKVSEKVKLRSLPLSVVLFVASVILIGVAYATLLEHGMMEEGPYFAAATGLVTVGTLLFFFSISGFLLRLVQTSRKVYLSGLNMFVMRQLNSRINTAWLSISLVCAMLFVAICGVCTGFSVATGMNEALVAGTRYDMSLVSYPTGLAQRYQDGPAAADGYDAIARLRADIPDYDEIFRAAVQVNQYDRDENNEPLVKTTVEELFANTDFSGSATMQTLMDGNTAQNLTLVPVSEYNALCQMVGEKGVELADDECLLWNDMSSLDELWEAVTEQNPEVEACGRTLHFAEDPIARMPFSDMTAGGSVSGALIVPDDVIPEGLGPATTVVNLMYNGDRAEVDPRATTAIDAAYGDVMGQGETIDAWPVWNPVSAQGLLEQASGTTVVVTYLAIYIGVILLVSCATVLALQQLSEAADNVSRYRVLAELGAERSLIDRALLVQVGVYFLFPLVVAVAHAAVALSVVNDIVALLTGYQIGTALVGTVCFVVVLYGGYFLVTYLTSRSMVARSGGGRS</sequence>
<dbReference type="Proteomes" id="UP000824062">
    <property type="component" value="Unassembled WGS sequence"/>
</dbReference>
<accession>A0A9D2EZF9</accession>
<reference evidence="8" key="1">
    <citation type="journal article" date="2021" name="PeerJ">
        <title>Extensive microbial diversity within the chicken gut microbiome revealed by metagenomics and culture.</title>
        <authorList>
            <person name="Gilroy R."/>
            <person name="Ravi A."/>
            <person name="Getino M."/>
            <person name="Pursley I."/>
            <person name="Horton D.L."/>
            <person name="Alikhan N.F."/>
            <person name="Baker D."/>
            <person name="Gharbi K."/>
            <person name="Hall N."/>
            <person name="Watson M."/>
            <person name="Adriaenssens E.M."/>
            <person name="Foster-Nyarko E."/>
            <person name="Jarju S."/>
            <person name="Secka A."/>
            <person name="Antonio M."/>
            <person name="Oren A."/>
            <person name="Chaudhuri R.R."/>
            <person name="La Ragione R."/>
            <person name="Hildebrand F."/>
            <person name="Pallen M.J."/>
        </authorList>
    </citation>
    <scope>NUCLEOTIDE SEQUENCE</scope>
    <source>
        <strain evidence="8">ChiHjej12B11-14209</strain>
    </source>
</reference>
<keyword evidence="4 6" id="KW-1133">Transmembrane helix</keyword>
<feature type="transmembrane region" description="Helical" evidence="6">
    <location>
        <begin position="149"/>
        <end position="175"/>
    </location>
</feature>
<dbReference type="InterPro" id="IPR027022">
    <property type="entry name" value="ABC_permease_BceB-typ"/>
</dbReference>
<evidence type="ECO:0000256" key="6">
    <source>
        <dbReference type="SAM" id="Phobius"/>
    </source>
</evidence>
<feature type="transmembrane region" description="Helical" evidence="6">
    <location>
        <begin position="57"/>
        <end position="83"/>
    </location>
</feature>
<dbReference type="PANTHER" id="PTHR46795:SF3">
    <property type="entry name" value="ABC TRANSPORTER PERMEASE"/>
    <property type="match status" value="1"/>
</dbReference>